<evidence type="ECO:0000313" key="4">
    <source>
        <dbReference type="Proteomes" id="UP001164020"/>
    </source>
</evidence>
<sequence length="208" mass="21409">MAARSLILGMSIVTLLAVAGCASRPKTCYVTLSAAGQPTAEACETGPVLIVRPITETNAAFYVPPYILGALSYEGFVAPAEGVLDEIAMTDEEAAGTFKTSAGETDAGTVEKPSNAAAALRRALIGEAFLMPMRGDPVIAMSDAFVTPMSDRFVALAPEEAAMPHAAPAVAVDANPEARPAPAHGQTVQPHRTGASAHRRRGAVPKAL</sequence>
<feature type="compositionally biased region" description="Basic residues" evidence="1">
    <location>
        <begin position="197"/>
        <end position="208"/>
    </location>
</feature>
<keyword evidence="4" id="KW-1185">Reference proteome</keyword>
<feature type="region of interest" description="Disordered" evidence="1">
    <location>
        <begin position="176"/>
        <end position="208"/>
    </location>
</feature>
<name>A0ABY7BX06_9HYPH</name>
<dbReference type="EMBL" id="CP114029">
    <property type="protein sequence ID" value="WAP67922.1"/>
    <property type="molecule type" value="Genomic_DNA"/>
</dbReference>
<protein>
    <recommendedName>
        <fullName evidence="5">Lipoprotein</fullName>
    </recommendedName>
</protein>
<proteinExistence type="predicted"/>
<evidence type="ECO:0000313" key="3">
    <source>
        <dbReference type="EMBL" id="WAP67922.1"/>
    </source>
</evidence>
<keyword evidence="2" id="KW-0732">Signal</keyword>
<organism evidence="3 4">
    <name type="scientific">Jiella pelagia</name>
    <dbReference type="NCBI Taxonomy" id="2986949"/>
    <lineage>
        <taxon>Bacteria</taxon>
        <taxon>Pseudomonadati</taxon>
        <taxon>Pseudomonadota</taxon>
        <taxon>Alphaproteobacteria</taxon>
        <taxon>Hyphomicrobiales</taxon>
        <taxon>Aurantimonadaceae</taxon>
        <taxon>Jiella</taxon>
    </lineage>
</organism>
<evidence type="ECO:0000256" key="1">
    <source>
        <dbReference type="SAM" id="MobiDB-lite"/>
    </source>
</evidence>
<feature type="chain" id="PRO_5046526308" description="Lipoprotein" evidence="2">
    <location>
        <begin position="20"/>
        <end position="208"/>
    </location>
</feature>
<dbReference type="RefSeq" id="WP_268880397.1">
    <property type="nucleotide sequence ID" value="NZ_CP114029.1"/>
</dbReference>
<feature type="signal peptide" evidence="2">
    <location>
        <begin position="1"/>
        <end position="19"/>
    </location>
</feature>
<dbReference type="Proteomes" id="UP001164020">
    <property type="component" value="Chromosome"/>
</dbReference>
<evidence type="ECO:0008006" key="5">
    <source>
        <dbReference type="Google" id="ProtNLM"/>
    </source>
</evidence>
<reference evidence="3" key="1">
    <citation type="submission" date="2022-12" db="EMBL/GenBank/DDBJ databases">
        <title>Jiella pelagia sp. nov., isolated from phosphonate enriched culture of Northwest Pacific surface seawater.</title>
        <authorList>
            <person name="Shin D.Y."/>
            <person name="Hwang C.Y."/>
        </authorList>
    </citation>
    <scope>NUCLEOTIDE SEQUENCE</scope>
    <source>
        <strain evidence="3">HL-NP1</strain>
    </source>
</reference>
<gene>
    <name evidence="3" type="ORF">OH818_21175</name>
</gene>
<dbReference type="PROSITE" id="PS51257">
    <property type="entry name" value="PROKAR_LIPOPROTEIN"/>
    <property type="match status" value="1"/>
</dbReference>
<evidence type="ECO:0000256" key="2">
    <source>
        <dbReference type="SAM" id="SignalP"/>
    </source>
</evidence>
<accession>A0ABY7BX06</accession>